<dbReference type="RefSeq" id="WP_303952290.1">
    <property type="nucleotide sequence ID" value="NZ_JAGZXI010000003.1"/>
</dbReference>
<feature type="binding site" evidence="7">
    <location>
        <position position="171"/>
    </location>
    <ligand>
        <name>Fe-coproporphyrin III</name>
        <dbReference type="ChEBI" id="CHEBI:68438"/>
    </ligand>
</feature>
<keyword evidence="3 7" id="KW-0350">Heme biosynthesis</keyword>
<dbReference type="NCBIfam" id="NF000689">
    <property type="entry name" value="PRK00035.2-1"/>
    <property type="match status" value="1"/>
</dbReference>
<feature type="binding site" evidence="7">
    <location>
        <position position="102"/>
    </location>
    <ligand>
        <name>Fe-coproporphyrin III</name>
        <dbReference type="ChEBI" id="CHEBI:68438"/>
    </ligand>
</feature>
<keyword evidence="7" id="KW-0479">Metal-binding</keyword>
<comment type="caution">
    <text evidence="7">Lacks conserved residue(s) required for the propagation of feature annotation.</text>
</comment>
<organism evidence="10 11">
    <name type="scientific">Rothia mucilaginosa</name>
    <dbReference type="NCBI Taxonomy" id="43675"/>
    <lineage>
        <taxon>Bacteria</taxon>
        <taxon>Bacillati</taxon>
        <taxon>Actinomycetota</taxon>
        <taxon>Actinomycetes</taxon>
        <taxon>Micrococcales</taxon>
        <taxon>Micrococcaceae</taxon>
        <taxon>Rothia</taxon>
    </lineage>
</organism>
<dbReference type="HAMAP" id="MF_00323">
    <property type="entry name" value="Ferrochelatase"/>
    <property type="match status" value="1"/>
</dbReference>
<reference evidence="10" key="1">
    <citation type="submission" date="2021-02" db="EMBL/GenBank/DDBJ databases">
        <title>Infant gut strain persistence is associated with maternal origin, phylogeny, and functional potential including surface adhesion and iron acquisition.</title>
        <authorList>
            <person name="Lou Y.C."/>
        </authorList>
    </citation>
    <scope>NUCLEOTIDE SEQUENCE</scope>
    <source>
        <strain evidence="10">L1_008_092G1_dasL1_008_092G1_concoct_16</strain>
    </source>
</reference>
<evidence type="ECO:0000313" key="11">
    <source>
        <dbReference type="Proteomes" id="UP000739069"/>
    </source>
</evidence>
<feature type="binding site" evidence="7">
    <location>
        <position position="348"/>
    </location>
    <ligand>
        <name>Fe(2+)</name>
        <dbReference type="ChEBI" id="CHEBI:29033"/>
    </ligand>
</feature>
<name>A0A943T8W5_9MICC</name>
<evidence type="ECO:0000256" key="6">
    <source>
        <dbReference type="ARBA" id="ARBA00024536"/>
    </source>
</evidence>
<dbReference type="Pfam" id="PF00762">
    <property type="entry name" value="Ferrochelatase"/>
    <property type="match status" value="1"/>
</dbReference>
<protein>
    <recommendedName>
        <fullName evidence="7">Coproporphyrin III ferrochelatase</fullName>
        <ecNumber evidence="7">4.99.1.9</ecNumber>
    </recommendedName>
</protein>
<evidence type="ECO:0000256" key="9">
    <source>
        <dbReference type="SAM" id="MobiDB-lite"/>
    </source>
</evidence>
<comment type="catalytic activity">
    <reaction evidence="6">
        <text>Fe-coproporphyrin III + 2 H(+) = coproporphyrin III + Fe(2+)</text>
        <dbReference type="Rhea" id="RHEA:49572"/>
        <dbReference type="ChEBI" id="CHEBI:15378"/>
        <dbReference type="ChEBI" id="CHEBI:29033"/>
        <dbReference type="ChEBI" id="CHEBI:68438"/>
        <dbReference type="ChEBI" id="CHEBI:131725"/>
        <dbReference type="EC" id="4.99.1.9"/>
    </reaction>
    <physiologicalReaction direction="right-to-left" evidence="6">
        <dbReference type="Rhea" id="RHEA:49574"/>
    </physiologicalReaction>
</comment>
<comment type="function">
    <text evidence="7">Involved in coproporphyrin-dependent heme b biosynthesis. Catalyzes the insertion of ferrous iron into coproporphyrin III to form Fe-coproporphyrin III.</text>
</comment>
<dbReference type="GO" id="GO:0046872">
    <property type="term" value="F:metal ion binding"/>
    <property type="evidence" value="ECO:0007669"/>
    <property type="project" value="UniProtKB-KW"/>
</dbReference>
<evidence type="ECO:0000256" key="1">
    <source>
        <dbReference type="ARBA" id="ARBA00004744"/>
    </source>
</evidence>
<comment type="similarity">
    <text evidence="7 8">Belongs to the ferrochelatase family.</text>
</comment>
<dbReference type="EC" id="4.99.1.9" evidence="7"/>
<dbReference type="SUPFAM" id="SSF53800">
    <property type="entry name" value="Chelatase"/>
    <property type="match status" value="1"/>
</dbReference>
<gene>
    <name evidence="7" type="primary">cpfC</name>
    <name evidence="10" type="ORF">KH265_03000</name>
</gene>
<dbReference type="AlphaFoldDB" id="A0A943T8W5"/>
<dbReference type="GO" id="GO:0004325">
    <property type="term" value="F:ferrochelatase activity"/>
    <property type="evidence" value="ECO:0007669"/>
    <property type="project" value="UniProtKB-UniRule"/>
</dbReference>
<dbReference type="CDD" id="cd00419">
    <property type="entry name" value="Ferrochelatase_C"/>
    <property type="match status" value="1"/>
</dbReference>
<sequence length="452" mass="49541">MNGSLLPDDVIPNRTDPANTASNGPARLTEQTLGEYRSERTIIRVRAEETRPYDLVILSSFGGPEGQEDVIPFLRNVTAGRGIPDERLEEVATHYRANGGVSPINGQNRALLAALQQALAERGPHIPITWANRNWKPYVKDVLAEAYENGHRNVLVLATSAYPGYSSCRQYREDYGIALQQLGLEGRMHVGKIRQFFDVPGFARAFADGLKDGLATVREQLTARDSGSLNPRLRIMFCTHSVPTSAANEAGPRGVNYEGGSAYVEKHLQVARAVLSLVRDEASQLLQNVEWELVYQSRSGPPSMPWLEPDVNDALEALPTPANPAEDGEAPVEGVVLVPLGFVSDHMEVKWDLDTEALDTCERLGVVAVRTPTPGTHPAYVESLRRLIEERVENGVPADLRPERESVCAPSASGQYGWFDECEPGCCKPGRGVEKPVVAEYCTGCTNRSEED</sequence>
<dbReference type="GO" id="GO:0006783">
    <property type="term" value="P:heme biosynthetic process"/>
    <property type="evidence" value="ECO:0007669"/>
    <property type="project" value="UniProtKB-UniRule"/>
</dbReference>
<evidence type="ECO:0000256" key="8">
    <source>
        <dbReference type="RuleBase" id="RU004185"/>
    </source>
</evidence>
<accession>A0A943T8W5</accession>
<dbReference type="PANTHER" id="PTHR11108:SF1">
    <property type="entry name" value="FERROCHELATASE, MITOCHONDRIAL"/>
    <property type="match status" value="1"/>
</dbReference>
<evidence type="ECO:0000256" key="2">
    <source>
        <dbReference type="ARBA" id="ARBA00023004"/>
    </source>
</evidence>
<keyword evidence="7" id="KW-0963">Cytoplasm</keyword>
<evidence type="ECO:0000256" key="7">
    <source>
        <dbReference type="HAMAP-Rule" id="MF_00323"/>
    </source>
</evidence>
<dbReference type="Proteomes" id="UP000739069">
    <property type="component" value="Unassembled WGS sequence"/>
</dbReference>
<dbReference type="InterPro" id="IPR001015">
    <property type="entry name" value="Ferrochelatase"/>
</dbReference>
<dbReference type="Gene3D" id="3.40.50.1400">
    <property type="match status" value="2"/>
</dbReference>
<keyword evidence="4 7" id="KW-0456">Lyase</keyword>
<evidence type="ECO:0000313" key="10">
    <source>
        <dbReference type="EMBL" id="MBS6634621.1"/>
    </source>
</evidence>
<keyword evidence="2 7" id="KW-0408">Iron</keyword>
<evidence type="ECO:0000256" key="5">
    <source>
        <dbReference type="ARBA" id="ARBA00023244"/>
    </source>
</evidence>
<keyword evidence="5 7" id="KW-0627">Porphyrin biosynthesis</keyword>
<comment type="caution">
    <text evidence="10">The sequence shown here is derived from an EMBL/GenBank/DDBJ whole genome shotgun (WGS) entry which is preliminary data.</text>
</comment>
<proteinExistence type="inferred from homology"/>
<evidence type="ECO:0000256" key="3">
    <source>
        <dbReference type="ARBA" id="ARBA00023133"/>
    </source>
</evidence>
<dbReference type="EMBL" id="JAGZXI010000003">
    <property type="protein sequence ID" value="MBS6634621.1"/>
    <property type="molecule type" value="Genomic_DNA"/>
</dbReference>
<evidence type="ECO:0000256" key="4">
    <source>
        <dbReference type="ARBA" id="ARBA00023239"/>
    </source>
</evidence>
<comment type="subcellular location">
    <subcellularLocation>
        <location evidence="7">Cytoplasm</location>
    </subcellularLocation>
</comment>
<dbReference type="PANTHER" id="PTHR11108">
    <property type="entry name" value="FERROCHELATASE"/>
    <property type="match status" value="1"/>
</dbReference>
<comment type="pathway">
    <text evidence="1 7">Porphyrin-containing compound metabolism; protoheme biosynthesis.</text>
</comment>
<feature type="region of interest" description="Disordered" evidence="9">
    <location>
        <begin position="1"/>
        <end position="33"/>
    </location>
</feature>
<dbReference type="InterPro" id="IPR033659">
    <property type="entry name" value="Ferrochelatase_N"/>
</dbReference>
<feature type="binding site" evidence="7">
    <location>
        <position position="240"/>
    </location>
    <ligand>
        <name>Fe(2+)</name>
        <dbReference type="ChEBI" id="CHEBI:29033"/>
    </ligand>
</feature>
<dbReference type="GO" id="GO:0005737">
    <property type="term" value="C:cytoplasm"/>
    <property type="evidence" value="ECO:0007669"/>
    <property type="project" value="UniProtKB-SubCell"/>
</dbReference>
<dbReference type="CDD" id="cd03411">
    <property type="entry name" value="Ferrochelatase_N"/>
    <property type="match status" value="1"/>
</dbReference>
<dbReference type="InterPro" id="IPR033644">
    <property type="entry name" value="Ferrochelatase_C"/>
</dbReference>